<reference evidence="3 4" key="1">
    <citation type="submission" date="2018-02" db="EMBL/GenBank/DDBJ databases">
        <title>Genome sequence of the basidiomycete white-rot fungus Phlebia centrifuga.</title>
        <authorList>
            <person name="Granchi Z."/>
            <person name="Peng M."/>
            <person name="de Vries R.P."/>
            <person name="Hilden K."/>
            <person name="Makela M.R."/>
            <person name="Grigoriev I."/>
            <person name="Riley R."/>
        </authorList>
    </citation>
    <scope>NUCLEOTIDE SEQUENCE [LARGE SCALE GENOMIC DNA]</scope>
    <source>
        <strain evidence="3 4">FBCC195</strain>
    </source>
</reference>
<dbReference type="PANTHER" id="PTHR42901:SF1">
    <property type="entry name" value="ALCOHOL DEHYDROGENASE"/>
    <property type="match status" value="1"/>
</dbReference>
<dbReference type="PANTHER" id="PTHR42901">
    <property type="entry name" value="ALCOHOL DEHYDROGENASE"/>
    <property type="match status" value="1"/>
</dbReference>
<comment type="caution">
    <text evidence="3">The sequence shown here is derived from an EMBL/GenBank/DDBJ whole genome shotgun (WGS) entry which is preliminary data.</text>
</comment>
<dbReference type="AlphaFoldDB" id="A0A2R6NQM7"/>
<proteinExistence type="inferred from homology"/>
<organism evidence="3 4">
    <name type="scientific">Hermanssonia centrifuga</name>
    <dbReference type="NCBI Taxonomy" id="98765"/>
    <lineage>
        <taxon>Eukaryota</taxon>
        <taxon>Fungi</taxon>
        <taxon>Dikarya</taxon>
        <taxon>Basidiomycota</taxon>
        <taxon>Agaricomycotina</taxon>
        <taxon>Agaricomycetes</taxon>
        <taxon>Polyporales</taxon>
        <taxon>Meruliaceae</taxon>
        <taxon>Hermanssonia</taxon>
    </lineage>
</organism>
<keyword evidence="2" id="KW-0560">Oxidoreductase</keyword>
<comment type="similarity">
    <text evidence="1">Belongs to the short-chain dehydrogenases/reductases (SDR) family.</text>
</comment>
<accession>A0A2R6NQM7</accession>
<dbReference type="InterPro" id="IPR002347">
    <property type="entry name" value="SDR_fam"/>
</dbReference>
<name>A0A2R6NQM7_9APHY</name>
<keyword evidence="4" id="KW-1185">Reference proteome</keyword>
<dbReference type="InterPro" id="IPR036291">
    <property type="entry name" value="NAD(P)-bd_dom_sf"/>
</dbReference>
<dbReference type="GO" id="GO:0016491">
    <property type="term" value="F:oxidoreductase activity"/>
    <property type="evidence" value="ECO:0007669"/>
    <property type="project" value="UniProtKB-KW"/>
</dbReference>
<evidence type="ECO:0008006" key="5">
    <source>
        <dbReference type="Google" id="ProtNLM"/>
    </source>
</evidence>
<protein>
    <recommendedName>
        <fullName evidence="5">Short-chain dehydrogenase</fullName>
    </recommendedName>
</protein>
<dbReference type="Proteomes" id="UP000186601">
    <property type="component" value="Unassembled WGS sequence"/>
</dbReference>
<dbReference type="EMBL" id="MLYV02000944">
    <property type="protein sequence ID" value="PSR74906.1"/>
    <property type="molecule type" value="Genomic_DNA"/>
</dbReference>
<evidence type="ECO:0000313" key="4">
    <source>
        <dbReference type="Proteomes" id="UP000186601"/>
    </source>
</evidence>
<evidence type="ECO:0000256" key="2">
    <source>
        <dbReference type="ARBA" id="ARBA00023002"/>
    </source>
</evidence>
<evidence type="ECO:0000256" key="1">
    <source>
        <dbReference type="ARBA" id="ARBA00006484"/>
    </source>
</evidence>
<gene>
    <name evidence="3" type="ORF">PHLCEN_2v9440</name>
</gene>
<dbReference type="SUPFAM" id="SSF51735">
    <property type="entry name" value="NAD(P)-binding Rossmann-fold domains"/>
    <property type="match status" value="1"/>
</dbReference>
<dbReference type="OrthoDB" id="6251714at2759"/>
<evidence type="ECO:0000313" key="3">
    <source>
        <dbReference type="EMBL" id="PSR74906.1"/>
    </source>
</evidence>
<dbReference type="PRINTS" id="PR00081">
    <property type="entry name" value="GDHRDH"/>
</dbReference>
<dbReference type="Gene3D" id="3.40.50.720">
    <property type="entry name" value="NAD(P)-binding Rossmann-like Domain"/>
    <property type="match status" value="1"/>
</dbReference>
<dbReference type="Pfam" id="PF00106">
    <property type="entry name" value="adh_short"/>
    <property type="match status" value="1"/>
</dbReference>
<dbReference type="STRING" id="98765.A0A2R6NQM7"/>
<sequence length="146" mass="15216">MSVFNASRLLGKTVLVTGASAGIGAAGSNVILAARRTDALKAVTEACVAAHKEAGVQGGGKFAAVQLDVSDRKQIASFFERVPEDLKKVDILVNNAGFVLGVDRVGNLAEDEIESMFSVNVLGLIAMTQLLVKGEISVVEELTLDS</sequence>